<dbReference type="Gene3D" id="3.40.50.300">
    <property type="entry name" value="P-loop containing nucleotide triphosphate hydrolases"/>
    <property type="match status" value="1"/>
</dbReference>
<dbReference type="NCBIfam" id="TIGR00635">
    <property type="entry name" value="ruvB"/>
    <property type="match status" value="1"/>
</dbReference>
<feature type="binding site" evidence="9">
    <location>
        <position position="56"/>
    </location>
    <ligand>
        <name>ATP</name>
        <dbReference type="ChEBI" id="CHEBI:30616"/>
    </ligand>
</feature>
<dbReference type="Pfam" id="PF05496">
    <property type="entry name" value="RuvB_N"/>
    <property type="match status" value="1"/>
</dbReference>
<dbReference type="InterPro" id="IPR036390">
    <property type="entry name" value="WH_DNA-bd_sf"/>
</dbReference>
<dbReference type="Proteomes" id="UP000265768">
    <property type="component" value="Unassembled WGS sequence"/>
</dbReference>
<comment type="subunit">
    <text evidence="9">Homohexamer. Forms an RuvA(8)-RuvB(12)-Holliday junction (HJ) complex. HJ DNA is sandwiched between 2 RuvA tetramers; dsDNA enters through RuvA and exits via RuvB. An RuvB hexamer assembles on each DNA strand where it exits the tetramer. Each RuvB hexamer is contacted by two RuvA subunits (via domain III) on 2 adjacent RuvB subunits; this complex drives branch migration. In the full resolvosome a probable DNA-RuvA(4)-RuvB(12)-RuvC(2) complex forms which resolves the HJ.</text>
</comment>
<sequence>MSRQTNDPLRPGTLREFTGQPVLTGRLRVLLTAARSRGGMLDHVLLAGPPGLGKTTLAHVIAHELDVPLVPALGPGLETMAHAVTLLTGVTGPAVVFIDEIHRMGRAAEETLYAAMEDGRVAITVGDGPAAEIVRLDLPPMTVVGATTQMGLLSAPLRDRFGFAGHLAPYDEAALAGIAAANARRLGFDLTDQGALTLARRSRGTPRVLNQRLRLVRDVLHVEGRPAADDALVRDALDRFGIDELGLDDLGRGLLHALCVQFGGGPVGGAAWAASVNETERTLEAHEPYLMRAGLTQRTARGRVATPKAFGHLGLPAPAT</sequence>
<keyword evidence="5 9" id="KW-0067">ATP-binding</keyword>
<dbReference type="InterPro" id="IPR008823">
    <property type="entry name" value="RuvB_wg_C"/>
</dbReference>
<comment type="caution">
    <text evidence="9">Lacks conserved residue(s) required for the propagation of feature annotation.</text>
</comment>
<accession>A0A3A4ARN5</accession>
<dbReference type="SUPFAM" id="SSF46785">
    <property type="entry name" value="Winged helix' DNA-binding domain"/>
    <property type="match status" value="1"/>
</dbReference>
<feature type="binding site" evidence="9">
    <location>
        <position position="55"/>
    </location>
    <ligand>
        <name>Mg(2+)</name>
        <dbReference type="ChEBI" id="CHEBI:18420"/>
    </ligand>
</feature>
<gene>
    <name evidence="9 11" type="primary">ruvB</name>
    <name evidence="11" type="ORF">D5H75_31415</name>
</gene>
<dbReference type="GO" id="GO:0006281">
    <property type="term" value="P:DNA repair"/>
    <property type="evidence" value="ECO:0007669"/>
    <property type="project" value="UniProtKB-UniRule"/>
</dbReference>
<evidence type="ECO:0000313" key="11">
    <source>
        <dbReference type="EMBL" id="RJL23948.1"/>
    </source>
</evidence>
<evidence type="ECO:0000256" key="8">
    <source>
        <dbReference type="ARBA" id="ARBA00023204"/>
    </source>
</evidence>
<dbReference type="SUPFAM" id="SSF52540">
    <property type="entry name" value="P-loop containing nucleoside triphosphate hydrolases"/>
    <property type="match status" value="1"/>
</dbReference>
<dbReference type="Pfam" id="PF17864">
    <property type="entry name" value="AAA_lid_4"/>
    <property type="match status" value="1"/>
</dbReference>
<dbReference type="GO" id="GO:0016887">
    <property type="term" value="F:ATP hydrolysis activity"/>
    <property type="evidence" value="ECO:0007669"/>
    <property type="project" value="RHEA"/>
</dbReference>
<name>A0A3A4ARN5_9ACTN</name>
<dbReference type="PANTHER" id="PTHR42848">
    <property type="match status" value="1"/>
</dbReference>
<feature type="binding site" evidence="9">
    <location>
        <position position="160"/>
    </location>
    <ligand>
        <name>ATP</name>
        <dbReference type="ChEBI" id="CHEBI:30616"/>
    </ligand>
</feature>
<comment type="domain">
    <text evidence="9">Has 3 domains, the large (RuvB-L) and small ATPase (RuvB-S) domains and the C-terminal head (RuvB-H) domain. The head domain binds DNA, while the ATPase domains jointly bind ATP, ADP or are empty depending on the state of the subunit in the translocation cycle. During a single DNA translocation step the structure of each domain remains the same, but their relative positions change.</text>
</comment>
<dbReference type="GO" id="GO:0005524">
    <property type="term" value="F:ATP binding"/>
    <property type="evidence" value="ECO:0007669"/>
    <property type="project" value="UniProtKB-UniRule"/>
</dbReference>
<evidence type="ECO:0000256" key="4">
    <source>
        <dbReference type="ARBA" id="ARBA00022801"/>
    </source>
</evidence>
<evidence type="ECO:0000313" key="12">
    <source>
        <dbReference type="Proteomes" id="UP000265768"/>
    </source>
</evidence>
<evidence type="ECO:0000256" key="6">
    <source>
        <dbReference type="ARBA" id="ARBA00023125"/>
    </source>
</evidence>
<dbReference type="Pfam" id="PF05491">
    <property type="entry name" value="WHD_RuvB"/>
    <property type="match status" value="1"/>
</dbReference>
<dbReference type="OrthoDB" id="9804478at2"/>
<feature type="binding site" evidence="9">
    <location>
        <position position="207"/>
    </location>
    <ligand>
        <name>ATP</name>
        <dbReference type="ChEBI" id="CHEBI:30616"/>
    </ligand>
</feature>
<dbReference type="AlphaFoldDB" id="A0A3A4ARN5"/>
<dbReference type="GO" id="GO:0005737">
    <property type="term" value="C:cytoplasm"/>
    <property type="evidence" value="ECO:0007669"/>
    <property type="project" value="UniProtKB-SubCell"/>
</dbReference>
<protein>
    <recommendedName>
        <fullName evidence="9">Holliday junction branch migration complex subunit RuvB</fullName>
        <ecNumber evidence="9">3.6.4.-</ecNumber>
    </recommendedName>
</protein>
<dbReference type="HAMAP" id="MF_00016">
    <property type="entry name" value="DNA_HJ_migration_RuvB"/>
    <property type="match status" value="1"/>
</dbReference>
<dbReference type="NCBIfam" id="NF000868">
    <property type="entry name" value="PRK00080.1"/>
    <property type="match status" value="1"/>
</dbReference>
<feature type="domain" description="AAA+ ATPase" evidence="10">
    <location>
        <begin position="40"/>
        <end position="171"/>
    </location>
</feature>
<keyword evidence="12" id="KW-1185">Reference proteome</keyword>
<comment type="catalytic activity">
    <reaction evidence="9">
        <text>ATP + H2O = ADP + phosphate + H(+)</text>
        <dbReference type="Rhea" id="RHEA:13065"/>
        <dbReference type="ChEBI" id="CHEBI:15377"/>
        <dbReference type="ChEBI" id="CHEBI:15378"/>
        <dbReference type="ChEBI" id="CHEBI:30616"/>
        <dbReference type="ChEBI" id="CHEBI:43474"/>
        <dbReference type="ChEBI" id="CHEBI:456216"/>
    </reaction>
</comment>
<feature type="region of interest" description="Head domain (RuvB-H)" evidence="9">
    <location>
        <begin position="244"/>
        <end position="320"/>
    </location>
</feature>
<dbReference type="SMART" id="SM00382">
    <property type="entry name" value="AAA"/>
    <property type="match status" value="1"/>
</dbReference>
<dbReference type="EC" id="3.6.4.-" evidence="9"/>
<dbReference type="InterPro" id="IPR041445">
    <property type="entry name" value="AAA_lid_4"/>
</dbReference>
<evidence type="ECO:0000259" key="10">
    <source>
        <dbReference type="SMART" id="SM00382"/>
    </source>
</evidence>
<evidence type="ECO:0000256" key="3">
    <source>
        <dbReference type="ARBA" id="ARBA00022763"/>
    </source>
</evidence>
<evidence type="ECO:0000256" key="5">
    <source>
        <dbReference type="ARBA" id="ARBA00022840"/>
    </source>
</evidence>
<dbReference type="RefSeq" id="WP_119930203.1">
    <property type="nucleotide sequence ID" value="NZ_QZEY01000017.1"/>
</dbReference>
<reference evidence="11 12" key="1">
    <citation type="submission" date="2018-09" db="EMBL/GenBank/DDBJ databases">
        <title>YIM 75507 draft genome.</title>
        <authorList>
            <person name="Tang S."/>
            <person name="Feng Y."/>
        </authorList>
    </citation>
    <scope>NUCLEOTIDE SEQUENCE [LARGE SCALE GENOMIC DNA]</scope>
    <source>
        <strain evidence="11 12">YIM 75507</strain>
    </source>
</reference>
<keyword evidence="1 9" id="KW-0963">Cytoplasm</keyword>
<dbReference type="EMBL" id="QZEY01000017">
    <property type="protein sequence ID" value="RJL23948.1"/>
    <property type="molecule type" value="Genomic_DNA"/>
</dbReference>
<feature type="binding site" evidence="9">
    <location>
        <position position="54"/>
    </location>
    <ligand>
        <name>ATP</name>
        <dbReference type="ChEBI" id="CHEBI:30616"/>
    </ligand>
</feature>
<organism evidence="11 12">
    <name type="scientific">Bailinhaonella thermotolerans</name>
    <dbReference type="NCBI Taxonomy" id="1070861"/>
    <lineage>
        <taxon>Bacteria</taxon>
        <taxon>Bacillati</taxon>
        <taxon>Actinomycetota</taxon>
        <taxon>Actinomycetes</taxon>
        <taxon>Streptosporangiales</taxon>
        <taxon>Streptosporangiaceae</taxon>
        <taxon>Bailinhaonella</taxon>
    </lineage>
</organism>
<feature type="binding site" evidence="9">
    <location>
        <position position="303"/>
    </location>
    <ligand>
        <name>DNA</name>
        <dbReference type="ChEBI" id="CHEBI:16991"/>
    </ligand>
</feature>
<dbReference type="InterPro" id="IPR003593">
    <property type="entry name" value="AAA+_ATPase"/>
</dbReference>
<feature type="binding site" evidence="9">
    <location>
        <position position="9"/>
    </location>
    <ligand>
        <name>ATP</name>
        <dbReference type="ChEBI" id="CHEBI:30616"/>
    </ligand>
</feature>
<keyword evidence="7 9" id="KW-0233">DNA recombination</keyword>
<keyword evidence="8 9" id="KW-0234">DNA repair</keyword>
<comment type="function">
    <text evidence="9">The RuvA-RuvB-RuvC complex processes Holliday junction (HJ) DNA during genetic recombination and DNA repair, while the RuvA-RuvB complex plays an important role in the rescue of blocked DNA replication forks via replication fork reversal (RFR). RuvA specifically binds to HJ cruciform DNA, conferring on it an open structure. The RuvB hexamer acts as an ATP-dependent pump, pulling dsDNA into and through the RuvAB complex. RuvB forms 2 homohexamers on either side of HJ DNA bound by 1 or 2 RuvA tetramers; 4 subunits per hexamer contact DNA at a time. Coordinated motions by a converter formed by DNA-disengaged RuvB subunits stimulates ATP hydrolysis and nucleotide exchange. Immobilization of the converter enables RuvB to convert the ATP-contained energy into a lever motion, pulling 2 nucleotides of DNA out of the RuvA tetramer per ATP hydrolyzed, thus driving DNA branch migration. The RuvB motors rotate together with the DNA substrate, which together with the progressing nucleotide cycle form the mechanistic basis for DNA recombination by continuous HJ branch migration. Branch migration allows RuvC to scan DNA until it finds its consensus sequence, where it cleaves and resolves cruciform DNA.</text>
</comment>
<dbReference type="GO" id="GO:0000400">
    <property type="term" value="F:four-way junction DNA binding"/>
    <property type="evidence" value="ECO:0007669"/>
    <property type="project" value="UniProtKB-UniRule"/>
</dbReference>
<feature type="binding site" evidence="9">
    <location>
        <position position="298"/>
    </location>
    <ligand>
        <name>DNA</name>
        <dbReference type="ChEBI" id="CHEBI:16991"/>
    </ligand>
</feature>
<comment type="caution">
    <text evidence="11">The sequence shown here is derived from an EMBL/GenBank/DDBJ whole genome shotgun (WGS) entry which is preliminary data.</text>
</comment>
<dbReference type="InterPro" id="IPR008824">
    <property type="entry name" value="RuvB-like_N"/>
</dbReference>
<evidence type="ECO:0000256" key="1">
    <source>
        <dbReference type="ARBA" id="ARBA00022490"/>
    </source>
</evidence>
<feature type="binding site" evidence="9">
    <location>
        <position position="51"/>
    </location>
    <ligand>
        <name>ATP</name>
        <dbReference type="ChEBI" id="CHEBI:30616"/>
    </ligand>
</feature>
<keyword evidence="2 9" id="KW-0547">Nucleotide-binding</keyword>
<keyword evidence="6 9" id="KW-0238">DNA-binding</keyword>
<comment type="similarity">
    <text evidence="9">Belongs to the RuvB family.</text>
</comment>
<dbReference type="Gene3D" id="1.10.10.10">
    <property type="entry name" value="Winged helix-like DNA-binding domain superfamily/Winged helix DNA-binding domain"/>
    <property type="match status" value="1"/>
</dbReference>
<dbReference type="GO" id="GO:0006310">
    <property type="term" value="P:DNA recombination"/>
    <property type="evidence" value="ECO:0007669"/>
    <property type="project" value="UniProtKB-UniRule"/>
</dbReference>
<dbReference type="PANTHER" id="PTHR42848:SF1">
    <property type="entry name" value="HOLLIDAY JUNCTION BRANCH MIGRATION COMPLEX SUBUNIT RUVB"/>
    <property type="match status" value="1"/>
</dbReference>
<keyword evidence="11" id="KW-0347">Helicase</keyword>
<feature type="binding site" evidence="9">
    <location>
        <position position="10"/>
    </location>
    <ligand>
        <name>ATP</name>
        <dbReference type="ChEBI" id="CHEBI:30616"/>
    </ligand>
</feature>
<feature type="region of interest" description="Small ATPAse domain (RuvB-S)" evidence="9">
    <location>
        <begin position="171"/>
        <end position="241"/>
    </location>
</feature>
<dbReference type="GO" id="GO:0048476">
    <property type="term" value="C:Holliday junction resolvase complex"/>
    <property type="evidence" value="ECO:0007669"/>
    <property type="project" value="UniProtKB-UniRule"/>
</dbReference>
<evidence type="ECO:0000256" key="9">
    <source>
        <dbReference type="HAMAP-Rule" id="MF_00016"/>
    </source>
</evidence>
<dbReference type="InterPro" id="IPR027417">
    <property type="entry name" value="P-loop_NTPase"/>
</dbReference>
<feature type="binding site" evidence="9">
    <location>
        <position position="55"/>
    </location>
    <ligand>
        <name>ATP</name>
        <dbReference type="ChEBI" id="CHEBI:30616"/>
    </ligand>
</feature>
<evidence type="ECO:0000256" key="7">
    <source>
        <dbReference type="ARBA" id="ARBA00023172"/>
    </source>
</evidence>
<dbReference type="Gene3D" id="1.10.8.60">
    <property type="match status" value="1"/>
</dbReference>
<feature type="binding site" evidence="9">
    <location>
        <position position="170"/>
    </location>
    <ligand>
        <name>ATP</name>
        <dbReference type="ChEBI" id="CHEBI:30616"/>
    </ligand>
</feature>
<comment type="subcellular location">
    <subcellularLocation>
        <location evidence="9">Cytoplasm</location>
    </subcellularLocation>
</comment>
<evidence type="ECO:0000256" key="2">
    <source>
        <dbReference type="ARBA" id="ARBA00022741"/>
    </source>
</evidence>
<dbReference type="CDD" id="cd00009">
    <property type="entry name" value="AAA"/>
    <property type="match status" value="1"/>
</dbReference>
<dbReference type="GO" id="GO:0009378">
    <property type="term" value="F:four-way junction helicase activity"/>
    <property type="evidence" value="ECO:0007669"/>
    <property type="project" value="InterPro"/>
</dbReference>
<proteinExistence type="inferred from homology"/>
<dbReference type="InterPro" id="IPR036388">
    <property type="entry name" value="WH-like_DNA-bd_sf"/>
</dbReference>
<dbReference type="InterPro" id="IPR004605">
    <property type="entry name" value="DNA_helicase_Holl-junc_RuvB"/>
</dbReference>
<keyword evidence="4 9" id="KW-0378">Hydrolase</keyword>
<keyword evidence="3 9" id="KW-0227">DNA damage</keyword>